<gene>
    <name evidence="2" type="ORF">GHT09_003103</name>
</gene>
<organism evidence="2 3">
    <name type="scientific">Marmota monax</name>
    <name type="common">Woodchuck</name>
    <dbReference type="NCBI Taxonomy" id="9995"/>
    <lineage>
        <taxon>Eukaryota</taxon>
        <taxon>Metazoa</taxon>
        <taxon>Chordata</taxon>
        <taxon>Craniata</taxon>
        <taxon>Vertebrata</taxon>
        <taxon>Euteleostomi</taxon>
        <taxon>Mammalia</taxon>
        <taxon>Eutheria</taxon>
        <taxon>Euarchontoglires</taxon>
        <taxon>Glires</taxon>
        <taxon>Rodentia</taxon>
        <taxon>Sciuromorpha</taxon>
        <taxon>Sciuridae</taxon>
        <taxon>Xerinae</taxon>
        <taxon>Marmotini</taxon>
        <taxon>Marmota</taxon>
    </lineage>
</organism>
<evidence type="ECO:0000313" key="2">
    <source>
        <dbReference type="EMBL" id="KAF7485329.1"/>
    </source>
</evidence>
<name>A0A834QWR6_MARMO</name>
<dbReference type="EMBL" id="WJEC01000147">
    <property type="protein sequence ID" value="KAF7485329.1"/>
    <property type="molecule type" value="Genomic_DNA"/>
</dbReference>
<dbReference type="Proteomes" id="UP000662637">
    <property type="component" value="Unassembled WGS sequence"/>
</dbReference>
<evidence type="ECO:0000313" key="3">
    <source>
        <dbReference type="Proteomes" id="UP000662637"/>
    </source>
</evidence>
<evidence type="ECO:0000256" key="1">
    <source>
        <dbReference type="SAM" id="MobiDB-lite"/>
    </source>
</evidence>
<feature type="region of interest" description="Disordered" evidence="1">
    <location>
        <begin position="56"/>
        <end position="77"/>
    </location>
</feature>
<proteinExistence type="predicted"/>
<sequence>MAAAGWRDGSGQEKYRLVVVGGGGVGKSALTIQFIQVPGAGLRGHRGGGGRGLAIPVAGRPLRPRPGGAARVGGGRAAGAGPALRSYPAAAAPRPCLPGARRGVPRIGLLRNVAGRAELAGWEAPFHLIASTEAGDPRERQRLGAGLPALRAPALGAFGSPSPARRFSAARRRLRRRRCERGGHLVASLRGSSRSCRLQAVMNID</sequence>
<dbReference type="AlphaFoldDB" id="A0A834QWR6"/>
<protein>
    <submittedName>
        <fullName evidence="2">Uncharacterized protein</fullName>
    </submittedName>
</protein>
<feature type="compositionally biased region" description="Low complexity" evidence="1">
    <location>
        <begin position="56"/>
        <end position="69"/>
    </location>
</feature>
<accession>A0A834QWR6</accession>
<reference evidence="2" key="1">
    <citation type="submission" date="2020-08" db="EMBL/GenBank/DDBJ databases">
        <authorList>
            <person name="Shumante A."/>
            <person name="Zimin A.V."/>
            <person name="Puiu D."/>
            <person name="Salzberg S.L."/>
        </authorList>
    </citation>
    <scope>NUCLEOTIDE SEQUENCE</scope>
    <source>
        <strain evidence="2">WC2-LM</strain>
        <tissue evidence="2">Liver</tissue>
    </source>
</reference>
<comment type="caution">
    <text evidence="2">The sequence shown here is derived from an EMBL/GenBank/DDBJ whole genome shotgun (WGS) entry which is preliminary data.</text>
</comment>